<dbReference type="InterPro" id="IPR004447">
    <property type="entry name" value="Peptidase_S41A"/>
</dbReference>
<dbReference type="GO" id="GO:0008236">
    <property type="term" value="F:serine-type peptidase activity"/>
    <property type="evidence" value="ECO:0007669"/>
    <property type="project" value="UniProtKB-KW"/>
</dbReference>
<dbReference type="CDD" id="cd07560">
    <property type="entry name" value="Peptidase_S41_CPP"/>
    <property type="match status" value="1"/>
</dbReference>
<dbReference type="GO" id="GO:0004175">
    <property type="term" value="F:endopeptidase activity"/>
    <property type="evidence" value="ECO:0007669"/>
    <property type="project" value="TreeGrafter"/>
</dbReference>
<dbReference type="CDD" id="cd06782">
    <property type="entry name" value="cpPDZ_CPP-like"/>
    <property type="match status" value="1"/>
</dbReference>
<evidence type="ECO:0000256" key="5">
    <source>
        <dbReference type="RuleBase" id="RU004404"/>
    </source>
</evidence>
<accession>A0A2M7DBE1</accession>
<dbReference type="FunFam" id="2.30.42.10:FF:000063">
    <property type="entry name" value="Peptidase, S41 family"/>
    <property type="match status" value="1"/>
</dbReference>
<reference evidence="8" key="1">
    <citation type="submission" date="2017-09" db="EMBL/GenBank/DDBJ databases">
        <title>Depth-based differentiation of microbial function through sediment-hosted aquifers and enrichment of novel symbionts in the deep terrestrial subsurface.</title>
        <authorList>
            <person name="Probst A.J."/>
            <person name="Ladd B."/>
            <person name="Jarett J.K."/>
            <person name="Geller-Mcgrath D.E."/>
            <person name="Sieber C.M.K."/>
            <person name="Emerson J.B."/>
            <person name="Anantharaman K."/>
            <person name="Thomas B.C."/>
            <person name="Malmstrom R."/>
            <person name="Stieglmeier M."/>
            <person name="Klingl A."/>
            <person name="Woyke T."/>
            <person name="Ryan C.M."/>
            <person name="Banfield J.F."/>
        </authorList>
    </citation>
    <scope>NUCLEOTIDE SEQUENCE [LARGE SCALE GENOMIC DNA]</scope>
</reference>
<sequence>MKDMNFFQRGISRTLLLILVIILAFGTGLFTEDIIQKYYQRVGASSGLDFSLLEEVFQKIEAGFVAPEKLDKTKLIYGAASGMVESLNDPYTVFFDPEETEKFEEDISGFFEGVGIQIGIKEEQLQVIAPLEGTPSQKAGVRAGDKILKVDGASIAGMPIEEVISLIRGPKNTTVTLTISRQDWEEPKDLKIIRDTIKVPTLKWELKETQDGKKVAYFTLFYFSDIIYKDFKEAVYEILNSGAEGIILDLRNNPGGVLSQVEEIAGWFLKEGDVILTEQIRGHEQKHKSKGPSKFVSYPLVVLINQGSASASEILVASLRDNRQVPIIGETSFGKGCVQRLIDLKDGSSIKMTTSKWFTPSGEGIEGKGLKPDIEVNLTPEDYQKGSDPQLEQAMEIITSKL</sequence>
<comment type="similarity">
    <text evidence="1 5">Belongs to the peptidase S41A family.</text>
</comment>
<dbReference type="AlphaFoldDB" id="A0A2M7DBE1"/>
<dbReference type="Pfam" id="PF17820">
    <property type="entry name" value="PDZ_6"/>
    <property type="match status" value="1"/>
</dbReference>
<evidence type="ECO:0000256" key="3">
    <source>
        <dbReference type="ARBA" id="ARBA00022801"/>
    </source>
</evidence>
<dbReference type="InterPro" id="IPR036034">
    <property type="entry name" value="PDZ_sf"/>
</dbReference>
<dbReference type="SUPFAM" id="SSF50156">
    <property type="entry name" value="PDZ domain-like"/>
    <property type="match status" value="1"/>
</dbReference>
<evidence type="ECO:0000256" key="1">
    <source>
        <dbReference type="ARBA" id="ARBA00009179"/>
    </source>
</evidence>
<proteinExistence type="inferred from homology"/>
<dbReference type="InterPro" id="IPR001478">
    <property type="entry name" value="PDZ"/>
</dbReference>
<evidence type="ECO:0000256" key="2">
    <source>
        <dbReference type="ARBA" id="ARBA00022670"/>
    </source>
</evidence>
<dbReference type="Gene3D" id="3.90.226.10">
    <property type="entry name" value="2-enoyl-CoA Hydratase, Chain A, domain 1"/>
    <property type="match status" value="1"/>
</dbReference>
<feature type="domain" description="PDZ" evidence="6">
    <location>
        <begin position="100"/>
        <end position="182"/>
    </location>
</feature>
<dbReference type="InterPro" id="IPR041489">
    <property type="entry name" value="PDZ_6"/>
</dbReference>
<dbReference type="SUPFAM" id="SSF52096">
    <property type="entry name" value="ClpP/crotonase"/>
    <property type="match status" value="1"/>
</dbReference>
<dbReference type="GO" id="GO:0007165">
    <property type="term" value="P:signal transduction"/>
    <property type="evidence" value="ECO:0007669"/>
    <property type="project" value="TreeGrafter"/>
</dbReference>
<keyword evidence="3 5" id="KW-0378">Hydrolase</keyword>
<dbReference type="PANTHER" id="PTHR32060">
    <property type="entry name" value="TAIL-SPECIFIC PROTEASE"/>
    <property type="match status" value="1"/>
</dbReference>
<dbReference type="Gene3D" id="2.30.42.10">
    <property type="match status" value="1"/>
</dbReference>
<dbReference type="Proteomes" id="UP000229625">
    <property type="component" value="Unassembled WGS sequence"/>
</dbReference>
<protein>
    <submittedName>
        <fullName evidence="7">Peptidase S41</fullName>
    </submittedName>
</protein>
<dbReference type="NCBIfam" id="TIGR00225">
    <property type="entry name" value="prc"/>
    <property type="match status" value="1"/>
</dbReference>
<dbReference type="GO" id="GO:0006508">
    <property type="term" value="P:proteolysis"/>
    <property type="evidence" value="ECO:0007669"/>
    <property type="project" value="UniProtKB-KW"/>
</dbReference>
<evidence type="ECO:0000256" key="4">
    <source>
        <dbReference type="ARBA" id="ARBA00022825"/>
    </source>
</evidence>
<dbReference type="GO" id="GO:0030288">
    <property type="term" value="C:outer membrane-bounded periplasmic space"/>
    <property type="evidence" value="ECO:0007669"/>
    <property type="project" value="TreeGrafter"/>
</dbReference>
<dbReference type="SMART" id="SM00228">
    <property type="entry name" value="PDZ"/>
    <property type="match status" value="1"/>
</dbReference>
<dbReference type="Pfam" id="PF03572">
    <property type="entry name" value="Peptidase_S41"/>
    <property type="match status" value="1"/>
</dbReference>
<gene>
    <name evidence="7" type="ORF">COS24_00355</name>
</gene>
<dbReference type="PROSITE" id="PS50106">
    <property type="entry name" value="PDZ"/>
    <property type="match status" value="1"/>
</dbReference>
<keyword evidence="4 5" id="KW-0720">Serine protease</keyword>
<dbReference type="PANTHER" id="PTHR32060:SF30">
    <property type="entry name" value="CARBOXY-TERMINAL PROCESSING PROTEASE CTPA"/>
    <property type="match status" value="1"/>
</dbReference>
<dbReference type="InterPro" id="IPR055210">
    <property type="entry name" value="CtpA/B_N"/>
</dbReference>
<dbReference type="Gene3D" id="3.30.750.44">
    <property type="match status" value="1"/>
</dbReference>
<organism evidence="7 8">
    <name type="scientific">Candidatus Nealsonbacteria bacterium CG02_land_8_20_14_3_00_34_20</name>
    <dbReference type="NCBI Taxonomy" id="1974698"/>
    <lineage>
        <taxon>Bacteria</taxon>
        <taxon>Candidatus Nealsoniibacteriota</taxon>
    </lineage>
</organism>
<evidence type="ECO:0000313" key="8">
    <source>
        <dbReference type="Proteomes" id="UP000229625"/>
    </source>
</evidence>
<name>A0A2M7DBE1_9BACT</name>
<dbReference type="Pfam" id="PF22694">
    <property type="entry name" value="CtpB_N-like"/>
    <property type="match status" value="1"/>
</dbReference>
<keyword evidence="2 5" id="KW-0645">Protease</keyword>
<dbReference type="InterPro" id="IPR029045">
    <property type="entry name" value="ClpP/crotonase-like_dom_sf"/>
</dbReference>
<comment type="caution">
    <text evidence="7">The sequence shown here is derived from an EMBL/GenBank/DDBJ whole genome shotgun (WGS) entry which is preliminary data.</text>
</comment>
<dbReference type="InterPro" id="IPR005151">
    <property type="entry name" value="Tail-specific_protease"/>
</dbReference>
<evidence type="ECO:0000313" key="7">
    <source>
        <dbReference type="EMBL" id="PIV45778.1"/>
    </source>
</evidence>
<dbReference type="SMART" id="SM00245">
    <property type="entry name" value="TSPc"/>
    <property type="match status" value="1"/>
</dbReference>
<evidence type="ECO:0000259" key="6">
    <source>
        <dbReference type="PROSITE" id="PS50106"/>
    </source>
</evidence>
<dbReference type="EMBL" id="PETY01000007">
    <property type="protein sequence ID" value="PIV45778.1"/>
    <property type="molecule type" value="Genomic_DNA"/>
</dbReference>